<evidence type="ECO:0000313" key="8">
    <source>
        <dbReference type="Proteomes" id="UP000824179"/>
    </source>
</evidence>
<name>A0A9D1AGF8_9FIRM</name>
<evidence type="ECO:0000256" key="4">
    <source>
        <dbReference type="ARBA" id="ARBA00023049"/>
    </source>
</evidence>
<dbReference type="EMBL" id="DVHB01000071">
    <property type="protein sequence ID" value="HIR39544.1"/>
    <property type="molecule type" value="Genomic_DNA"/>
</dbReference>
<dbReference type="InterPro" id="IPR036059">
    <property type="entry name" value="TldD/PmbA_sf"/>
</dbReference>
<dbReference type="PANTHER" id="PTHR30624">
    <property type="entry name" value="UNCHARACTERIZED PROTEIN TLDD AND PMBA"/>
    <property type="match status" value="1"/>
</dbReference>
<proteinExistence type="inferred from homology"/>
<keyword evidence="2" id="KW-0645">Protease</keyword>
<comment type="similarity">
    <text evidence="1">Belongs to the peptidase U62 family.</text>
</comment>
<accession>A0A9D1AGF8</accession>
<feature type="domain" description="Metalloprotease TldD/E C-terminal" evidence="6">
    <location>
        <begin position="216"/>
        <end position="446"/>
    </location>
</feature>
<dbReference type="GO" id="GO:0006508">
    <property type="term" value="P:proteolysis"/>
    <property type="evidence" value="ECO:0007669"/>
    <property type="project" value="UniProtKB-KW"/>
</dbReference>
<dbReference type="Pfam" id="PF01523">
    <property type="entry name" value="PmbA_TldD_1st"/>
    <property type="match status" value="1"/>
</dbReference>
<dbReference type="InterPro" id="IPR035068">
    <property type="entry name" value="TldD/PmbA_N"/>
</dbReference>
<sequence length="447" mass="49614">MYRFREGFYSDVRMEERFTTSIRYRNGVLEESRQSTVKKAFIRVYDGKMWYYASTYRLSAVQDELDKLYAVATPDENIGESPVVKRLQANRETVIKFAGKCVRNVSIEQKRKLLEDKFSAAQSSEYVRMFVGLYSDRYSVYEFCSSKGADIKYDMQLCGARMALALADGSDNFSDSEGDTADSFDKLVAQFTSDKIKDFAAELENFLLHAKPVQAGVYPVILSPTAAGVFAHESFGHKSEADFMLGDETMKREWQLGKKVGADILSIYDSGAEEGSGYVPFDDEGTRTQKTYLIKNGVLTGRLHSAETAADLEEEVTGNARAINCEFEPIVRMTSTVIEAGSTPVEELFSRVKHGYFIKSYKHGSGMSTFTIAPNRAYEIVDGKIGAPAKIAVISGNVFETLDLIDGLSDRAEIISSIFGGCGKNEQFPLNVSFGGPYVSVSKINVQ</sequence>
<feature type="domain" description="Metalloprotease TldD/E N-terminal" evidence="5">
    <location>
        <begin position="11"/>
        <end position="68"/>
    </location>
</feature>
<evidence type="ECO:0000259" key="6">
    <source>
        <dbReference type="Pfam" id="PF19289"/>
    </source>
</evidence>
<organism evidence="7 8">
    <name type="scientific">Candidatus Coproplasma stercoripullorum</name>
    <dbReference type="NCBI Taxonomy" id="2840751"/>
    <lineage>
        <taxon>Bacteria</taxon>
        <taxon>Bacillati</taxon>
        <taxon>Bacillota</taxon>
        <taxon>Clostridia</taxon>
        <taxon>Eubacteriales</taxon>
        <taxon>Candidatus Coproplasma</taxon>
    </lineage>
</organism>
<gene>
    <name evidence="7" type="ORF">IAB90_04085</name>
</gene>
<keyword evidence="3" id="KW-0378">Hydrolase</keyword>
<dbReference type="InterPro" id="IPR045569">
    <property type="entry name" value="Metalloprtase-TldD/E_C"/>
</dbReference>
<reference evidence="7" key="2">
    <citation type="journal article" date="2021" name="PeerJ">
        <title>Extensive microbial diversity within the chicken gut microbiome revealed by metagenomics and culture.</title>
        <authorList>
            <person name="Gilroy R."/>
            <person name="Ravi A."/>
            <person name="Getino M."/>
            <person name="Pursley I."/>
            <person name="Horton D.L."/>
            <person name="Alikhan N.F."/>
            <person name="Baker D."/>
            <person name="Gharbi K."/>
            <person name="Hall N."/>
            <person name="Watson M."/>
            <person name="Adriaenssens E.M."/>
            <person name="Foster-Nyarko E."/>
            <person name="Jarju S."/>
            <person name="Secka A."/>
            <person name="Antonio M."/>
            <person name="Oren A."/>
            <person name="Chaudhuri R.R."/>
            <person name="La Ragione R."/>
            <person name="Hildebrand F."/>
            <person name="Pallen M.J."/>
        </authorList>
    </citation>
    <scope>NUCLEOTIDE SEQUENCE</scope>
    <source>
        <strain evidence="7">ChiW25-3613</strain>
    </source>
</reference>
<dbReference type="GO" id="GO:0008237">
    <property type="term" value="F:metallopeptidase activity"/>
    <property type="evidence" value="ECO:0007669"/>
    <property type="project" value="UniProtKB-KW"/>
</dbReference>
<dbReference type="PANTHER" id="PTHR30624:SF0">
    <property type="entry name" value="METALLOPROTEASE SLR0863"/>
    <property type="match status" value="1"/>
</dbReference>
<evidence type="ECO:0000256" key="3">
    <source>
        <dbReference type="ARBA" id="ARBA00022801"/>
    </source>
</evidence>
<evidence type="ECO:0000256" key="1">
    <source>
        <dbReference type="ARBA" id="ARBA00005836"/>
    </source>
</evidence>
<dbReference type="GO" id="GO:0005829">
    <property type="term" value="C:cytosol"/>
    <property type="evidence" value="ECO:0007669"/>
    <property type="project" value="TreeGrafter"/>
</dbReference>
<dbReference type="InterPro" id="IPR002510">
    <property type="entry name" value="Metalloprtase-TldD/E_N"/>
</dbReference>
<dbReference type="Proteomes" id="UP000824179">
    <property type="component" value="Unassembled WGS sequence"/>
</dbReference>
<comment type="caution">
    <text evidence="7">The sequence shown here is derived from an EMBL/GenBank/DDBJ whole genome shotgun (WGS) entry which is preliminary data.</text>
</comment>
<dbReference type="InterPro" id="IPR051463">
    <property type="entry name" value="Peptidase_U62_metallo"/>
</dbReference>
<evidence type="ECO:0000313" key="7">
    <source>
        <dbReference type="EMBL" id="HIR39544.1"/>
    </source>
</evidence>
<protein>
    <submittedName>
        <fullName evidence="7">TldD/PmbA family protein</fullName>
    </submittedName>
</protein>
<evidence type="ECO:0000256" key="2">
    <source>
        <dbReference type="ARBA" id="ARBA00022670"/>
    </source>
</evidence>
<reference evidence="7" key="1">
    <citation type="submission" date="2020-10" db="EMBL/GenBank/DDBJ databases">
        <authorList>
            <person name="Gilroy R."/>
        </authorList>
    </citation>
    <scope>NUCLEOTIDE SEQUENCE</scope>
    <source>
        <strain evidence="7">ChiW25-3613</strain>
    </source>
</reference>
<evidence type="ECO:0000259" key="5">
    <source>
        <dbReference type="Pfam" id="PF01523"/>
    </source>
</evidence>
<dbReference type="AlphaFoldDB" id="A0A9D1AGF8"/>
<keyword evidence="4" id="KW-0482">Metalloprotease</keyword>
<dbReference type="SUPFAM" id="SSF111283">
    <property type="entry name" value="Putative modulator of DNA gyrase, PmbA/TldD"/>
    <property type="match status" value="1"/>
</dbReference>
<dbReference type="Pfam" id="PF19289">
    <property type="entry name" value="PmbA_TldD_3rd"/>
    <property type="match status" value="1"/>
</dbReference>
<dbReference type="Gene3D" id="3.30.2290.10">
    <property type="entry name" value="PmbA/TldD superfamily"/>
    <property type="match status" value="1"/>
</dbReference>